<name>A0ABZ2KY44_9BACT</name>
<keyword evidence="2" id="KW-1185">Reference proteome</keyword>
<accession>A0ABZ2KY44</accession>
<dbReference type="Proteomes" id="UP001374803">
    <property type="component" value="Chromosome"/>
</dbReference>
<reference evidence="1" key="1">
    <citation type="submission" date="2021-12" db="EMBL/GenBank/DDBJ databases">
        <title>Discovery of the Pendulisporaceae a myxobacterial family with distinct sporulation behavior and unique specialized metabolism.</title>
        <authorList>
            <person name="Garcia R."/>
            <person name="Popoff A."/>
            <person name="Bader C.D."/>
            <person name="Loehr J."/>
            <person name="Walesch S."/>
            <person name="Walt C."/>
            <person name="Boldt J."/>
            <person name="Bunk B."/>
            <person name="Haeckl F.J.F.P.J."/>
            <person name="Gunesch A.P."/>
            <person name="Birkelbach J."/>
            <person name="Nuebel U."/>
            <person name="Pietschmann T."/>
            <person name="Bach T."/>
            <person name="Mueller R."/>
        </authorList>
    </citation>
    <scope>NUCLEOTIDE SEQUENCE</scope>
    <source>
        <strain evidence="1">MSr11367</strain>
    </source>
</reference>
<dbReference type="InterPro" id="IPR019639">
    <property type="entry name" value="DUF2505"/>
</dbReference>
<organism evidence="1 2">
    <name type="scientific">Pendulispora rubella</name>
    <dbReference type="NCBI Taxonomy" id="2741070"/>
    <lineage>
        <taxon>Bacteria</taxon>
        <taxon>Pseudomonadati</taxon>
        <taxon>Myxococcota</taxon>
        <taxon>Myxococcia</taxon>
        <taxon>Myxococcales</taxon>
        <taxon>Sorangiineae</taxon>
        <taxon>Pendulisporaceae</taxon>
        <taxon>Pendulispora</taxon>
    </lineage>
</organism>
<protein>
    <submittedName>
        <fullName evidence="1">DUF2505 domain-containing protein</fullName>
    </submittedName>
</protein>
<dbReference type="Pfam" id="PF10698">
    <property type="entry name" value="DUF2505"/>
    <property type="match status" value="1"/>
</dbReference>
<proteinExistence type="predicted"/>
<dbReference type="RefSeq" id="WP_394833143.1">
    <property type="nucleotide sequence ID" value="NZ_CP089929.1"/>
</dbReference>
<dbReference type="EMBL" id="CP089983">
    <property type="protein sequence ID" value="WXB03513.1"/>
    <property type="molecule type" value="Genomic_DNA"/>
</dbReference>
<gene>
    <name evidence="1" type="ORF">LVJ94_42245</name>
</gene>
<sequence>MAQEFNVRNEFFCDEDTFWDAFFAEEFNRRLFFNELKFSEWKRLSFKDEGTGASRKVAHTFHAQPNLAGLPGPIKKLMGDRFAYEETGSYDGATRKYTFSNQPNTLADKIACRGALFTEKLGEKHIVRVAKVHIEVKVMMVGKIAEERFLADMQASYATASTFTETYLKEKGLWSK</sequence>
<evidence type="ECO:0000313" key="2">
    <source>
        <dbReference type="Proteomes" id="UP001374803"/>
    </source>
</evidence>
<evidence type="ECO:0000313" key="1">
    <source>
        <dbReference type="EMBL" id="WXB03513.1"/>
    </source>
</evidence>